<dbReference type="PANTHER" id="PTHR11690:SF243">
    <property type="entry name" value="PICKPOCKET 12-RELATED"/>
    <property type="match status" value="1"/>
</dbReference>
<dbReference type="PRINTS" id="PR01078">
    <property type="entry name" value="AMINACHANNEL"/>
</dbReference>
<feature type="transmembrane region" description="Helical" evidence="13">
    <location>
        <begin position="473"/>
        <end position="497"/>
    </location>
</feature>
<accession>A0A7R8UUJ4</accession>
<feature type="transmembrane region" description="Helical" evidence="13">
    <location>
        <begin position="53"/>
        <end position="71"/>
    </location>
</feature>
<dbReference type="GO" id="GO:0005886">
    <property type="term" value="C:plasma membrane"/>
    <property type="evidence" value="ECO:0007669"/>
    <property type="project" value="TreeGrafter"/>
</dbReference>
<organism evidence="14 15">
    <name type="scientific">Hermetia illucens</name>
    <name type="common">Black soldier fly</name>
    <dbReference type="NCBI Taxonomy" id="343691"/>
    <lineage>
        <taxon>Eukaryota</taxon>
        <taxon>Metazoa</taxon>
        <taxon>Ecdysozoa</taxon>
        <taxon>Arthropoda</taxon>
        <taxon>Hexapoda</taxon>
        <taxon>Insecta</taxon>
        <taxon>Pterygota</taxon>
        <taxon>Neoptera</taxon>
        <taxon>Endopterygota</taxon>
        <taxon>Diptera</taxon>
        <taxon>Brachycera</taxon>
        <taxon>Stratiomyomorpha</taxon>
        <taxon>Stratiomyidae</taxon>
        <taxon>Hermetiinae</taxon>
        <taxon>Hermetia</taxon>
    </lineage>
</organism>
<dbReference type="PANTHER" id="PTHR11690">
    <property type="entry name" value="AMILORIDE-SENSITIVE SODIUM CHANNEL-RELATED"/>
    <property type="match status" value="1"/>
</dbReference>
<sequence>MRTIGREDTGQKAEKGADLENTFRSFSSKFLKTTSIQVLDYICSTDTAKAGRLFYLIIYILLIALSSYYTVEMYTKWCNSPVLLTDGSEGVSIATFAFPAITICNLNQAKRSVAEKIDRYSWDFIRLETLCKMNDFGWLNTTNATQWPAFRQFIFNTIQPCHEMLLICQYGFVLENCSDIFQALATDQGACCSFNMMHPDFIYTGDSKERILDKERNYNFRTPIRYSVESGYPEGLPDDFYPRRVLGTGVKMGFTVVLNASLNEYFCSSSRNAGFKILVHDASELPRIANSATLVPTKYETRIQINPSFRNTAKNVRSLPIKDRKCLYNSESTLKNFRLYTSGNCRLECIADIMERECGCIQIYLPRRNDSQICGMGDILCANRVENEVDSRLKPGGKCNNCFSSCEYIEYKVTVTRSRLLAKDPQLDEILPAGYNVSELAIVHFYHNQRRIRVTRMEAYLGFINFFSNSGGIYSLFLGLSFLSLIELCYFIVLLLSKVIKYSSKKRQTEANTITELETSNIYFVS</sequence>
<protein>
    <recommendedName>
        <fullName evidence="16">Pickpocket protein 28</fullName>
    </recommendedName>
</protein>
<keyword evidence="9 13" id="KW-0472">Membrane</keyword>
<keyword evidence="7" id="KW-0915">Sodium</keyword>
<evidence type="ECO:0000256" key="10">
    <source>
        <dbReference type="ARBA" id="ARBA00023201"/>
    </source>
</evidence>
<keyword evidence="10 12" id="KW-0739">Sodium transport</keyword>
<dbReference type="OrthoDB" id="8058243at2759"/>
<evidence type="ECO:0000256" key="3">
    <source>
        <dbReference type="ARBA" id="ARBA00022448"/>
    </source>
</evidence>
<dbReference type="InterPro" id="IPR001873">
    <property type="entry name" value="ENaC"/>
</dbReference>
<evidence type="ECO:0008006" key="16">
    <source>
        <dbReference type="Google" id="ProtNLM"/>
    </source>
</evidence>
<proteinExistence type="inferred from homology"/>
<dbReference type="Gene3D" id="2.60.470.10">
    <property type="entry name" value="Acid-sensing ion channels like domains"/>
    <property type="match status" value="1"/>
</dbReference>
<dbReference type="AlphaFoldDB" id="A0A7R8UUJ4"/>
<keyword evidence="6 13" id="KW-1133">Transmembrane helix</keyword>
<keyword evidence="3 12" id="KW-0813">Transport</keyword>
<name>A0A7R8UUJ4_HERIL</name>
<evidence type="ECO:0000256" key="9">
    <source>
        <dbReference type="ARBA" id="ARBA00023136"/>
    </source>
</evidence>
<keyword evidence="8 12" id="KW-0406">Ion transport</keyword>
<reference evidence="14 15" key="1">
    <citation type="submission" date="2020-11" db="EMBL/GenBank/DDBJ databases">
        <authorList>
            <person name="Wallbank WR R."/>
            <person name="Pardo Diaz C."/>
            <person name="Kozak K."/>
            <person name="Martin S."/>
            <person name="Jiggins C."/>
            <person name="Moest M."/>
            <person name="Warren A I."/>
            <person name="Generalovic N T."/>
            <person name="Byers J.R.P. K."/>
            <person name="Montejo-Kovacevich G."/>
            <person name="Yen C E."/>
        </authorList>
    </citation>
    <scope>NUCLEOTIDE SEQUENCE [LARGE SCALE GENOMIC DNA]</scope>
</reference>
<evidence type="ECO:0000256" key="8">
    <source>
        <dbReference type="ARBA" id="ARBA00023065"/>
    </source>
</evidence>
<evidence type="ECO:0000256" key="5">
    <source>
        <dbReference type="ARBA" id="ARBA00022692"/>
    </source>
</evidence>
<keyword evidence="11 12" id="KW-0407">Ion channel</keyword>
<evidence type="ECO:0000256" key="13">
    <source>
        <dbReference type="SAM" id="Phobius"/>
    </source>
</evidence>
<dbReference type="GO" id="GO:0015280">
    <property type="term" value="F:ligand-gated sodium channel activity"/>
    <property type="evidence" value="ECO:0007669"/>
    <property type="project" value="TreeGrafter"/>
</dbReference>
<evidence type="ECO:0000256" key="11">
    <source>
        <dbReference type="ARBA" id="ARBA00023303"/>
    </source>
</evidence>
<keyword evidence="4 12" id="KW-0894">Sodium channel</keyword>
<evidence type="ECO:0000313" key="14">
    <source>
        <dbReference type="EMBL" id="CAD7087311.1"/>
    </source>
</evidence>
<comment type="similarity">
    <text evidence="2 12">Belongs to the amiloride-sensitive sodium channel (TC 1.A.6) family.</text>
</comment>
<dbReference type="EMBL" id="LR899012">
    <property type="protein sequence ID" value="CAD7087311.1"/>
    <property type="molecule type" value="Genomic_DNA"/>
</dbReference>
<evidence type="ECO:0000256" key="2">
    <source>
        <dbReference type="ARBA" id="ARBA00007193"/>
    </source>
</evidence>
<keyword evidence="15" id="KW-1185">Reference proteome</keyword>
<evidence type="ECO:0000256" key="4">
    <source>
        <dbReference type="ARBA" id="ARBA00022461"/>
    </source>
</evidence>
<comment type="subcellular location">
    <subcellularLocation>
        <location evidence="1">Membrane</location>
        <topology evidence="1">Multi-pass membrane protein</topology>
    </subcellularLocation>
</comment>
<evidence type="ECO:0000256" key="12">
    <source>
        <dbReference type="RuleBase" id="RU000679"/>
    </source>
</evidence>
<dbReference type="Gene3D" id="1.10.287.770">
    <property type="entry name" value="YojJ-like"/>
    <property type="match status" value="1"/>
</dbReference>
<evidence type="ECO:0000256" key="7">
    <source>
        <dbReference type="ARBA" id="ARBA00023053"/>
    </source>
</evidence>
<evidence type="ECO:0000256" key="6">
    <source>
        <dbReference type="ARBA" id="ARBA00022989"/>
    </source>
</evidence>
<keyword evidence="5 12" id="KW-0812">Transmembrane</keyword>
<dbReference type="Pfam" id="PF00858">
    <property type="entry name" value="ASC"/>
    <property type="match status" value="1"/>
</dbReference>
<dbReference type="Proteomes" id="UP000594454">
    <property type="component" value="Chromosome 4"/>
</dbReference>
<gene>
    <name evidence="14" type="ORF">HERILL_LOCUS10028</name>
</gene>
<dbReference type="OMA" id="SKMVIYF"/>
<evidence type="ECO:0000313" key="15">
    <source>
        <dbReference type="Proteomes" id="UP000594454"/>
    </source>
</evidence>
<dbReference type="InParanoid" id="A0A7R8UUJ4"/>
<evidence type="ECO:0000256" key="1">
    <source>
        <dbReference type="ARBA" id="ARBA00004141"/>
    </source>
</evidence>